<dbReference type="AlphaFoldDB" id="A0A7C9CK67"/>
<evidence type="ECO:0000256" key="2">
    <source>
        <dbReference type="ARBA" id="ARBA00005211"/>
    </source>
</evidence>
<dbReference type="FunFam" id="3.40.50.150:FF:000061">
    <property type="entry name" value="Caffeic acid O-methyltransferase"/>
    <property type="match status" value="1"/>
</dbReference>
<keyword evidence="7" id="KW-0949">S-adenosyl-L-methionine</keyword>
<evidence type="ECO:0000256" key="7">
    <source>
        <dbReference type="ARBA" id="ARBA00022691"/>
    </source>
</evidence>
<reference evidence="10" key="2">
    <citation type="submission" date="2020-07" db="EMBL/GenBank/DDBJ databases">
        <authorList>
            <person name="Vera ALvarez R."/>
            <person name="Arias-Moreno D.M."/>
            <person name="Jimenez-Jacinto V."/>
            <person name="Jimenez-Bremont J.F."/>
            <person name="Swaminathan K."/>
            <person name="Moose S.P."/>
            <person name="Guerrero-Gonzalez M.L."/>
            <person name="Marino-Ramirez L."/>
            <person name="Landsman D."/>
            <person name="Rodriguez-Kessler M."/>
            <person name="Delgado-Sanchez P."/>
        </authorList>
    </citation>
    <scope>NUCLEOTIDE SEQUENCE</scope>
    <source>
        <tissue evidence="10">Cladode</tissue>
    </source>
</reference>
<dbReference type="InterPro" id="IPR036388">
    <property type="entry name" value="WH-like_DNA-bd_sf"/>
</dbReference>
<dbReference type="PROSITE" id="PS51683">
    <property type="entry name" value="SAM_OMT_II"/>
    <property type="match status" value="1"/>
</dbReference>
<evidence type="ECO:0000256" key="1">
    <source>
        <dbReference type="ARBA" id="ARBA00004913"/>
    </source>
</evidence>
<proteinExistence type="predicted"/>
<comment type="pathway">
    <text evidence="1">Alkaloid biosynthesis.</text>
</comment>
<evidence type="ECO:0000259" key="9">
    <source>
        <dbReference type="Pfam" id="PF08100"/>
    </source>
</evidence>
<dbReference type="Gene3D" id="1.10.10.10">
    <property type="entry name" value="Winged helix-like DNA-binding domain superfamily/Winged helix DNA-binding domain"/>
    <property type="match status" value="1"/>
</dbReference>
<dbReference type="Pfam" id="PF00891">
    <property type="entry name" value="Methyltransf_2"/>
    <property type="match status" value="1"/>
</dbReference>
<dbReference type="SUPFAM" id="SSF46785">
    <property type="entry name" value="Winged helix' DNA-binding domain"/>
    <property type="match status" value="1"/>
</dbReference>
<comment type="subunit">
    <text evidence="3">Homodimer.</text>
</comment>
<protein>
    <recommendedName>
        <fullName evidence="11">O-methyltransferase domain-containing protein</fullName>
    </recommendedName>
</protein>
<evidence type="ECO:0000256" key="5">
    <source>
        <dbReference type="ARBA" id="ARBA00022603"/>
    </source>
</evidence>
<keyword evidence="5" id="KW-0489">Methyltransferase</keyword>
<dbReference type="GO" id="GO:0009820">
    <property type="term" value="P:alkaloid metabolic process"/>
    <property type="evidence" value="ECO:0007669"/>
    <property type="project" value="UniProtKB-KW"/>
</dbReference>
<accession>A0A7C9CK67</accession>
<sequence length="362" mass="39976">MAESQRNVMGEEQACSFALALATGSVPAMVLRAVIELDVFEIMKRAGPGAHLSATEIAAQLPTKNPDAGAMLDRMLRVLASYEVLCCSDQNLPDGQIQWLYGLAPASKFFVDSEDGASLAAFCLFMQDKVFMESWYHLKDTVLDGGIAFNKAHSMTVYEYPRIDNRFNKLLNDGVSNYSIIIMKKMLEAYKGFEGISTLVDVGGNIGTNLKMIISTYPTIKGINFDLPHVIKDAPTYEGVEHIEGDMFISVPEGDAIFLKWVCSNWGDEHCLKFLKNCYAALPDHGKVIMCDFVLPEKSKTSYAMRMVLNMDALSLISLVGGRTIRREQELEALAKAAGFEGVKKLCSVSDADVVMEFLKKN</sequence>
<keyword evidence="4" id="KW-0017">Alkaloid metabolism</keyword>
<evidence type="ECO:0000313" key="10">
    <source>
        <dbReference type="EMBL" id="MBA4619900.1"/>
    </source>
</evidence>
<dbReference type="InterPro" id="IPR016461">
    <property type="entry name" value="COMT-like"/>
</dbReference>
<dbReference type="Pfam" id="PF08100">
    <property type="entry name" value="Dimerisation"/>
    <property type="match status" value="1"/>
</dbReference>
<reference evidence="10" key="1">
    <citation type="journal article" date="2013" name="J. Plant Res.">
        <title>Effect of fungi and light on seed germination of three Opuntia species from semiarid lands of central Mexico.</title>
        <authorList>
            <person name="Delgado-Sanchez P."/>
            <person name="Jimenez-Bremont J.F."/>
            <person name="Guerrero-Gonzalez Mde L."/>
            <person name="Flores J."/>
        </authorList>
    </citation>
    <scope>NUCLEOTIDE SEQUENCE</scope>
    <source>
        <tissue evidence="10">Cladode</tissue>
    </source>
</reference>
<evidence type="ECO:0000256" key="6">
    <source>
        <dbReference type="ARBA" id="ARBA00022679"/>
    </source>
</evidence>
<feature type="domain" description="O-methyltransferase C-terminal" evidence="8">
    <location>
        <begin position="135"/>
        <end position="341"/>
    </location>
</feature>
<dbReference type="FunFam" id="1.10.10.10:FF:000357">
    <property type="entry name" value="Caffeic acid 3-O-methyltransferase"/>
    <property type="match status" value="1"/>
</dbReference>
<keyword evidence="6" id="KW-0808">Transferase</keyword>
<dbReference type="InterPro" id="IPR036390">
    <property type="entry name" value="WH_DNA-bd_sf"/>
</dbReference>
<dbReference type="PIRSF" id="PIRSF005739">
    <property type="entry name" value="O-mtase"/>
    <property type="match status" value="1"/>
</dbReference>
<dbReference type="InterPro" id="IPR012967">
    <property type="entry name" value="COMT_dimerisation"/>
</dbReference>
<dbReference type="GO" id="GO:0032259">
    <property type="term" value="P:methylation"/>
    <property type="evidence" value="ECO:0007669"/>
    <property type="project" value="UniProtKB-KW"/>
</dbReference>
<dbReference type="GO" id="GO:0008171">
    <property type="term" value="F:O-methyltransferase activity"/>
    <property type="evidence" value="ECO:0007669"/>
    <property type="project" value="InterPro"/>
</dbReference>
<evidence type="ECO:0000259" key="8">
    <source>
        <dbReference type="Pfam" id="PF00891"/>
    </source>
</evidence>
<evidence type="ECO:0000256" key="4">
    <source>
        <dbReference type="ARBA" id="ARBA00022589"/>
    </source>
</evidence>
<dbReference type="InterPro" id="IPR001077">
    <property type="entry name" value="COMT_C"/>
</dbReference>
<dbReference type="PANTHER" id="PTHR11746">
    <property type="entry name" value="O-METHYLTRANSFERASE"/>
    <property type="match status" value="1"/>
</dbReference>
<dbReference type="Gene3D" id="3.40.50.150">
    <property type="entry name" value="Vaccinia Virus protein VP39"/>
    <property type="match status" value="1"/>
</dbReference>
<dbReference type="InterPro" id="IPR029063">
    <property type="entry name" value="SAM-dependent_MTases_sf"/>
</dbReference>
<organism evidence="10">
    <name type="scientific">Opuntia streptacantha</name>
    <name type="common">Prickly pear cactus</name>
    <name type="synonym">Opuntia cardona</name>
    <dbReference type="NCBI Taxonomy" id="393608"/>
    <lineage>
        <taxon>Eukaryota</taxon>
        <taxon>Viridiplantae</taxon>
        <taxon>Streptophyta</taxon>
        <taxon>Embryophyta</taxon>
        <taxon>Tracheophyta</taxon>
        <taxon>Spermatophyta</taxon>
        <taxon>Magnoliopsida</taxon>
        <taxon>eudicotyledons</taxon>
        <taxon>Gunneridae</taxon>
        <taxon>Pentapetalae</taxon>
        <taxon>Caryophyllales</taxon>
        <taxon>Cactineae</taxon>
        <taxon>Cactaceae</taxon>
        <taxon>Opuntioideae</taxon>
        <taxon>Opuntia</taxon>
    </lineage>
</organism>
<dbReference type="SUPFAM" id="SSF53335">
    <property type="entry name" value="S-adenosyl-L-methionine-dependent methyltransferases"/>
    <property type="match status" value="1"/>
</dbReference>
<evidence type="ECO:0000256" key="3">
    <source>
        <dbReference type="ARBA" id="ARBA00011738"/>
    </source>
</evidence>
<feature type="domain" description="O-methyltransferase dimerisation" evidence="9">
    <location>
        <begin position="21"/>
        <end position="112"/>
    </location>
</feature>
<comment type="pathway">
    <text evidence="2">Aromatic compound metabolism.</text>
</comment>
<dbReference type="GO" id="GO:0046983">
    <property type="term" value="F:protein dimerization activity"/>
    <property type="evidence" value="ECO:0007669"/>
    <property type="project" value="InterPro"/>
</dbReference>
<dbReference type="EMBL" id="GISG01027179">
    <property type="protein sequence ID" value="MBA4619900.1"/>
    <property type="molecule type" value="Transcribed_RNA"/>
</dbReference>
<evidence type="ECO:0008006" key="11">
    <source>
        <dbReference type="Google" id="ProtNLM"/>
    </source>
</evidence>
<name>A0A7C9CK67_OPUST</name>